<name>A0AAP4A956_CLOPF</name>
<dbReference type="AlphaFoldDB" id="A0AAP4A956"/>
<accession>A0AAP4A956</accession>
<organism evidence="1 2">
    <name type="scientific">Clostridium perfringens</name>
    <dbReference type="NCBI Taxonomy" id="1502"/>
    <lineage>
        <taxon>Bacteria</taxon>
        <taxon>Bacillati</taxon>
        <taxon>Bacillota</taxon>
        <taxon>Clostridia</taxon>
        <taxon>Eubacteriales</taxon>
        <taxon>Clostridiaceae</taxon>
        <taxon>Clostridium</taxon>
    </lineage>
</organism>
<dbReference type="RefSeq" id="WP_279858276.1">
    <property type="nucleotide sequence ID" value="NZ_JARVUX010000012.1"/>
</dbReference>
<gene>
    <name evidence="1" type="ORF">QDQ28_14135</name>
</gene>
<comment type="caution">
    <text evidence="1">The sequence shown here is derived from an EMBL/GenBank/DDBJ whole genome shotgun (WGS) entry which is preliminary data.</text>
</comment>
<dbReference type="EMBL" id="JARVUX010000012">
    <property type="protein sequence ID" value="MDH2337314.1"/>
    <property type="molecule type" value="Genomic_DNA"/>
</dbReference>
<dbReference type="Proteomes" id="UP001222958">
    <property type="component" value="Unassembled WGS sequence"/>
</dbReference>
<reference evidence="1" key="1">
    <citation type="submission" date="2023-04" db="EMBL/GenBank/DDBJ databases">
        <title>Epidemiological investigation of Clostridium perfringens isolated from cattle.</title>
        <authorList>
            <person name="Tian R."/>
        </authorList>
    </citation>
    <scope>NUCLEOTIDE SEQUENCE</scope>
    <source>
        <strain evidence="1">ZWCP172</strain>
    </source>
</reference>
<evidence type="ECO:0000313" key="1">
    <source>
        <dbReference type="EMBL" id="MDH2337314.1"/>
    </source>
</evidence>
<evidence type="ECO:0000313" key="2">
    <source>
        <dbReference type="Proteomes" id="UP001222958"/>
    </source>
</evidence>
<protein>
    <submittedName>
        <fullName evidence="1">Uncharacterized protein</fullName>
    </submittedName>
</protein>
<sequence length="55" mass="6165">MKVKIDFKDLAETLDAIVETELCPSSLSLKDSDLCSTISCRECWVDALEEVEVNE</sequence>
<proteinExistence type="predicted"/>